<feature type="compositionally biased region" description="Basic and acidic residues" evidence="1">
    <location>
        <begin position="402"/>
        <end position="415"/>
    </location>
</feature>
<dbReference type="Proteomes" id="UP000466906">
    <property type="component" value="Chromosome"/>
</dbReference>
<gene>
    <name evidence="2" type="ORF">MALV_22250</name>
</gene>
<evidence type="ECO:0000313" key="2">
    <source>
        <dbReference type="EMBL" id="BBX27100.1"/>
    </source>
</evidence>
<dbReference type="AlphaFoldDB" id="A0A6N4UQF2"/>
<feature type="compositionally biased region" description="Basic and acidic residues" evidence="1">
    <location>
        <begin position="427"/>
        <end position="443"/>
    </location>
</feature>
<protein>
    <recommendedName>
        <fullName evidence="4">PE-PGRS family protein</fullName>
    </recommendedName>
</protein>
<organism evidence="2 3">
    <name type="scientific">Mycolicibacterium alvei</name>
    <dbReference type="NCBI Taxonomy" id="67081"/>
    <lineage>
        <taxon>Bacteria</taxon>
        <taxon>Bacillati</taxon>
        <taxon>Actinomycetota</taxon>
        <taxon>Actinomycetes</taxon>
        <taxon>Mycobacteriales</taxon>
        <taxon>Mycobacteriaceae</taxon>
        <taxon>Mycolicibacterium</taxon>
    </lineage>
</organism>
<evidence type="ECO:0008006" key="4">
    <source>
        <dbReference type="Google" id="ProtNLM"/>
    </source>
</evidence>
<feature type="compositionally biased region" description="Low complexity" evidence="1">
    <location>
        <begin position="373"/>
        <end position="387"/>
    </location>
</feature>
<feature type="region of interest" description="Disordered" evidence="1">
    <location>
        <begin position="362"/>
        <end position="455"/>
    </location>
</feature>
<evidence type="ECO:0000313" key="3">
    <source>
        <dbReference type="Proteomes" id="UP000466906"/>
    </source>
</evidence>
<dbReference type="KEGG" id="malv:MALV_22250"/>
<proteinExistence type="predicted"/>
<name>A0A6N4UQF2_9MYCO</name>
<accession>A0A6N4UQF2</accession>
<evidence type="ECO:0000256" key="1">
    <source>
        <dbReference type="SAM" id="MobiDB-lite"/>
    </source>
</evidence>
<sequence length="455" mass="45988">MQLTLRPYVTAGIALAGASVIAVSPISPVTPSLPDLQVHAASAAVELTGVTNPTADPITALVEVLTGTAQNVGAMGQQVVGNGAPALTQVIANLTGYLQAYGTALQNTGTGLANWQTNNQWMLDYAYEQFNAGQIGDAISYVVYALSGIPTAMFPMLDTLKIPGAMAQNFADVVQAIPRAVTMIGLSTIVAAQAPFHAFGRQVQGLVDAVNAGDPVAAANAALNIPAAMTGALLDELLKPYTHEVFTGLVGALVVGVPNIIADVLKPPASPVVPAAVESAPGTPVTGPAGADALPAADMPAIEASVATPNALPATTDQTPVSARLAKELTSGVTDTVDSITSAATSAFDAVKTVTLKVDPKPAATEASTPGESSADTSTAGSTDTSANVDADNDASGTSNTKADKVSKKDASEHKRPARQQAGADRQQARQEAKKEAKAEKSTGGKHRADKGSGK</sequence>
<keyword evidence="3" id="KW-1185">Reference proteome</keyword>
<reference evidence="2 3" key="1">
    <citation type="journal article" date="2019" name="Emerg. Microbes Infect.">
        <title>Comprehensive subspecies identification of 175 nontuberculous mycobacteria species based on 7547 genomic profiles.</title>
        <authorList>
            <person name="Matsumoto Y."/>
            <person name="Kinjo T."/>
            <person name="Motooka D."/>
            <person name="Nabeya D."/>
            <person name="Jung N."/>
            <person name="Uechi K."/>
            <person name="Horii T."/>
            <person name="Iida T."/>
            <person name="Fujita J."/>
            <person name="Nakamura S."/>
        </authorList>
    </citation>
    <scope>NUCLEOTIDE SEQUENCE [LARGE SCALE GENOMIC DNA]</scope>
    <source>
        <strain evidence="2 3">JCM 12272</strain>
    </source>
</reference>
<dbReference type="EMBL" id="AP022565">
    <property type="protein sequence ID" value="BBX27100.1"/>
    <property type="molecule type" value="Genomic_DNA"/>
</dbReference>